<organism evidence="2 3">
    <name type="scientific">Thomasclavelia ramosa</name>
    <dbReference type="NCBI Taxonomy" id="1547"/>
    <lineage>
        <taxon>Bacteria</taxon>
        <taxon>Bacillati</taxon>
        <taxon>Bacillota</taxon>
        <taxon>Erysipelotrichia</taxon>
        <taxon>Erysipelotrichales</taxon>
        <taxon>Coprobacillaceae</taxon>
        <taxon>Thomasclavelia</taxon>
    </lineage>
</organism>
<dbReference type="EMBL" id="QUSL01000022">
    <property type="protein sequence ID" value="RGD83694.1"/>
    <property type="molecule type" value="Genomic_DNA"/>
</dbReference>
<feature type="domain" description="HTH cro/C1-type" evidence="1">
    <location>
        <begin position="15"/>
        <end position="62"/>
    </location>
</feature>
<comment type="caution">
    <text evidence="2">The sequence shown here is derived from an EMBL/GenBank/DDBJ whole genome shotgun (WGS) entry which is preliminary data.</text>
</comment>
<dbReference type="InterPro" id="IPR001387">
    <property type="entry name" value="Cro/C1-type_HTH"/>
</dbReference>
<evidence type="ECO:0000313" key="2">
    <source>
        <dbReference type="EMBL" id="RGD83694.1"/>
    </source>
</evidence>
<dbReference type="InterPro" id="IPR010982">
    <property type="entry name" value="Lambda_DNA-bd_dom_sf"/>
</dbReference>
<name>A0A3E3EAZ0_9FIRM</name>
<dbReference type="Gene3D" id="1.10.260.40">
    <property type="entry name" value="lambda repressor-like DNA-binding domains"/>
    <property type="match status" value="1"/>
</dbReference>
<dbReference type="GO" id="GO:0003677">
    <property type="term" value="F:DNA binding"/>
    <property type="evidence" value="ECO:0007669"/>
    <property type="project" value="InterPro"/>
</dbReference>
<reference evidence="2 3" key="1">
    <citation type="submission" date="2018-08" db="EMBL/GenBank/DDBJ databases">
        <title>A genome reference for cultivated species of the human gut microbiota.</title>
        <authorList>
            <person name="Zou Y."/>
            <person name="Xue W."/>
            <person name="Luo G."/>
        </authorList>
    </citation>
    <scope>NUCLEOTIDE SEQUENCE [LARGE SCALE GENOMIC DNA]</scope>
    <source>
        <strain evidence="2 3">OM06-4</strain>
    </source>
</reference>
<dbReference type="SUPFAM" id="SSF47413">
    <property type="entry name" value="lambda repressor-like DNA-binding domains"/>
    <property type="match status" value="1"/>
</dbReference>
<gene>
    <name evidence="2" type="ORF">DXB93_12685</name>
</gene>
<dbReference type="Proteomes" id="UP000261032">
    <property type="component" value="Unassembled WGS sequence"/>
</dbReference>
<protein>
    <submittedName>
        <fullName evidence="2">XRE family transcriptional regulator</fullName>
    </submittedName>
</protein>
<dbReference type="PROSITE" id="PS50943">
    <property type="entry name" value="HTH_CROC1"/>
    <property type="match status" value="1"/>
</dbReference>
<evidence type="ECO:0000259" key="1">
    <source>
        <dbReference type="PROSITE" id="PS50943"/>
    </source>
</evidence>
<proteinExistence type="predicted"/>
<evidence type="ECO:0000313" key="3">
    <source>
        <dbReference type="Proteomes" id="UP000261032"/>
    </source>
</evidence>
<sequence>MQVSYNNLFKKLIDKGLKKTEFAKEAGISPGTLAKLSKNETISMENLLKIYKFLGCNSFDEIIEVID</sequence>
<accession>A0A3E3EAZ0</accession>
<dbReference type="Pfam" id="PF13443">
    <property type="entry name" value="HTH_26"/>
    <property type="match status" value="1"/>
</dbReference>
<dbReference type="CDD" id="cd00093">
    <property type="entry name" value="HTH_XRE"/>
    <property type="match status" value="1"/>
</dbReference>
<dbReference type="AlphaFoldDB" id="A0A3E3EAZ0"/>